<organism evidence="1 2">
    <name type="scientific">Candidatus Thiomargarita nelsonii</name>
    <dbReference type="NCBI Taxonomy" id="1003181"/>
    <lineage>
        <taxon>Bacteria</taxon>
        <taxon>Pseudomonadati</taxon>
        <taxon>Pseudomonadota</taxon>
        <taxon>Gammaproteobacteria</taxon>
        <taxon>Thiotrichales</taxon>
        <taxon>Thiotrichaceae</taxon>
        <taxon>Thiomargarita</taxon>
    </lineage>
</organism>
<sequence length="130" mass="15270">MIQIRSEQITIFKKNAEQRDIDEFCNKLLNQYPKLHRHDNLRLQVQAAVFNAQQNALSSKSDIYTFVTFKVVYNIAVEKTSTFKTVIEDPSVKANMRMLAFVQRTKPSFWQKHFATSSSEDIHQFKPKEE</sequence>
<evidence type="ECO:0000313" key="1">
    <source>
        <dbReference type="EMBL" id="KHD08158.1"/>
    </source>
</evidence>
<evidence type="ECO:0000313" key="2">
    <source>
        <dbReference type="Proteomes" id="UP000030428"/>
    </source>
</evidence>
<name>A0A0A6PBS7_9GAMM</name>
<gene>
    <name evidence="1" type="ORF">PN36_27620</name>
</gene>
<comment type="caution">
    <text evidence="1">The sequence shown here is derived from an EMBL/GenBank/DDBJ whole genome shotgun (WGS) entry which is preliminary data.</text>
</comment>
<dbReference type="Proteomes" id="UP000030428">
    <property type="component" value="Unassembled WGS sequence"/>
</dbReference>
<proteinExistence type="predicted"/>
<accession>A0A0A6PBS7</accession>
<keyword evidence="2" id="KW-1185">Reference proteome</keyword>
<dbReference type="AlphaFoldDB" id="A0A0A6PBS7"/>
<protein>
    <submittedName>
        <fullName evidence="1">Uncharacterized protein</fullName>
    </submittedName>
</protein>
<dbReference type="EMBL" id="JSZA02000172">
    <property type="protein sequence ID" value="KHD08158.1"/>
    <property type="molecule type" value="Genomic_DNA"/>
</dbReference>
<reference evidence="1 2" key="1">
    <citation type="journal article" date="2016" name="Front. Microbiol.">
        <title>Single-Cell (Meta-)Genomics of a Dimorphic Candidatus Thiomargarita nelsonii Reveals Genomic Plasticity.</title>
        <authorList>
            <person name="Flood B.E."/>
            <person name="Fliss P."/>
            <person name="Jones D.S."/>
            <person name="Dick G.J."/>
            <person name="Jain S."/>
            <person name="Kaster A.K."/>
            <person name="Winkel M."/>
            <person name="Mussmann M."/>
            <person name="Bailey J."/>
        </authorList>
    </citation>
    <scope>NUCLEOTIDE SEQUENCE [LARGE SCALE GENOMIC DNA]</scope>
    <source>
        <strain evidence="1">Hydrate Ridge</strain>
    </source>
</reference>